<dbReference type="GO" id="GO:0070180">
    <property type="term" value="F:large ribosomal subunit rRNA binding"/>
    <property type="evidence" value="ECO:0007669"/>
    <property type="project" value="TreeGrafter"/>
</dbReference>
<dbReference type="Proteomes" id="UP000034127">
    <property type="component" value="Unassembled WGS sequence"/>
</dbReference>
<dbReference type="HAMAP" id="MF_01367">
    <property type="entry name" value="Ribosomal_uL14"/>
    <property type="match status" value="1"/>
</dbReference>
<keyword evidence="1 3" id="KW-0689">Ribosomal protein</keyword>
<evidence type="ECO:0000313" key="7">
    <source>
        <dbReference type="Proteomes" id="UP000034127"/>
    </source>
</evidence>
<comment type="function">
    <text evidence="3 5">Binds to 23S rRNA. Forms part of two intersubunit bridges in the 70S ribosome.</text>
</comment>
<evidence type="ECO:0000256" key="2">
    <source>
        <dbReference type="ARBA" id="ARBA00023274"/>
    </source>
</evidence>
<dbReference type="SUPFAM" id="SSF50193">
    <property type="entry name" value="Ribosomal protein L14"/>
    <property type="match status" value="1"/>
</dbReference>
<dbReference type="EMBL" id="LBPX01000042">
    <property type="protein sequence ID" value="KKP65861.1"/>
    <property type="molecule type" value="Genomic_DNA"/>
</dbReference>
<gene>
    <name evidence="3" type="primary">rplN</name>
    <name evidence="6" type="ORF">UR63_C0042G0006</name>
</gene>
<dbReference type="AlphaFoldDB" id="A0A0G0BQE4"/>
<dbReference type="PROSITE" id="PS00049">
    <property type="entry name" value="RIBOSOMAL_L14"/>
    <property type="match status" value="1"/>
</dbReference>
<name>A0A0G0BQE4_9BACT</name>
<dbReference type="GO" id="GO:0022625">
    <property type="term" value="C:cytosolic large ribosomal subunit"/>
    <property type="evidence" value="ECO:0007669"/>
    <property type="project" value="TreeGrafter"/>
</dbReference>
<dbReference type="Pfam" id="PF00238">
    <property type="entry name" value="Ribosomal_L14"/>
    <property type="match status" value="1"/>
</dbReference>
<dbReference type="PANTHER" id="PTHR11761">
    <property type="entry name" value="50S/60S RIBOSOMAL PROTEIN L14/L23"/>
    <property type="match status" value="1"/>
</dbReference>
<evidence type="ECO:0000256" key="4">
    <source>
        <dbReference type="RuleBase" id="RU003949"/>
    </source>
</evidence>
<dbReference type="CDD" id="cd00337">
    <property type="entry name" value="Ribosomal_uL14"/>
    <property type="match status" value="1"/>
</dbReference>
<reference evidence="6 7" key="1">
    <citation type="journal article" date="2015" name="Nature">
        <title>rRNA introns, odd ribosomes, and small enigmatic genomes across a large radiation of phyla.</title>
        <authorList>
            <person name="Brown C.T."/>
            <person name="Hug L.A."/>
            <person name="Thomas B.C."/>
            <person name="Sharon I."/>
            <person name="Castelle C.J."/>
            <person name="Singh A."/>
            <person name="Wilkins M.J."/>
            <person name="Williams K.H."/>
            <person name="Banfield J.F."/>
        </authorList>
    </citation>
    <scope>NUCLEOTIDE SEQUENCE [LARGE SCALE GENOMIC DNA]</scope>
</reference>
<comment type="caution">
    <text evidence="6">The sequence shown here is derived from an EMBL/GenBank/DDBJ whole genome shotgun (WGS) entry which is preliminary data.</text>
</comment>
<evidence type="ECO:0000256" key="1">
    <source>
        <dbReference type="ARBA" id="ARBA00022980"/>
    </source>
</evidence>
<dbReference type="SMART" id="SM01374">
    <property type="entry name" value="Ribosomal_L14"/>
    <property type="match status" value="1"/>
</dbReference>
<comment type="subunit">
    <text evidence="3">Part of the 50S ribosomal subunit. Forms a cluster with proteins L3 and L19. In the 70S ribosome, L14 and L19 interact and together make contacts with the 16S rRNA in bridges B5 and B8.</text>
</comment>
<sequence length="124" mass="13853">MLQQRSILNVADNTGARRVSMIGMAKKGNRSYAYLGEVIHVTVKEAIPYAAVKKGEVLPAVIVRTRKEKRRRDGSYIRFDDNACVILADKEVKDPKGTRIFGPIAKEIKENGFSKIASLAEEIY</sequence>
<evidence type="ECO:0000256" key="3">
    <source>
        <dbReference type="HAMAP-Rule" id="MF_01367"/>
    </source>
</evidence>
<comment type="similarity">
    <text evidence="3 4">Belongs to the universal ribosomal protein uL14 family.</text>
</comment>
<dbReference type="NCBIfam" id="TIGR01067">
    <property type="entry name" value="rplN_bact"/>
    <property type="match status" value="1"/>
</dbReference>
<keyword evidence="2 3" id="KW-0687">Ribonucleoprotein</keyword>
<dbReference type="PATRIC" id="fig|1618485.3.peg.922"/>
<keyword evidence="3 5" id="KW-0699">rRNA-binding</keyword>
<dbReference type="InterPro" id="IPR019972">
    <property type="entry name" value="Ribosomal_uL14_CS"/>
</dbReference>
<dbReference type="GO" id="GO:0006412">
    <property type="term" value="P:translation"/>
    <property type="evidence" value="ECO:0007669"/>
    <property type="project" value="UniProtKB-UniRule"/>
</dbReference>
<keyword evidence="3 5" id="KW-0694">RNA-binding</keyword>
<accession>A0A0G0BQE4</accession>
<proteinExistence type="inferred from homology"/>
<dbReference type="PANTHER" id="PTHR11761:SF3">
    <property type="entry name" value="LARGE RIBOSOMAL SUBUNIT PROTEIN UL14M"/>
    <property type="match status" value="1"/>
</dbReference>
<evidence type="ECO:0000313" key="6">
    <source>
        <dbReference type="EMBL" id="KKP65861.1"/>
    </source>
</evidence>
<protein>
    <recommendedName>
        <fullName evidence="3">Large ribosomal subunit protein uL14</fullName>
    </recommendedName>
</protein>
<dbReference type="Gene3D" id="2.40.150.20">
    <property type="entry name" value="Ribosomal protein L14"/>
    <property type="match status" value="1"/>
</dbReference>
<organism evidence="6 7">
    <name type="scientific">Candidatus Roizmanbacteria bacterium GW2011_GWC2_35_12</name>
    <dbReference type="NCBI Taxonomy" id="1618485"/>
    <lineage>
        <taxon>Bacteria</taxon>
        <taxon>Candidatus Roizmaniibacteriota</taxon>
    </lineage>
</organism>
<dbReference type="InterPro" id="IPR005745">
    <property type="entry name" value="Ribosomal_uL14_bac-type"/>
</dbReference>
<dbReference type="InterPro" id="IPR000218">
    <property type="entry name" value="Ribosomal_uL14"/>
</dbReference>
<dbReference type="InterPro" id="IPR036853">
    <property type="entry name" value="Ribosomal_uL14_sf"/>
</dbReference>
<dbReference type="GO" id="GO:0003735">
    <property type="term" value="F:structural constituent of ribosome"/>
    <property type="evidence" value="ECO:0007669"/>
    <property type="project" value="InterPro"/>
</dbReference>
<evidence type="ECO:0000256" key="5">
    <source>
        <dbReference type="RuleBase" id="RU003950"/>
    </source>
</evidence>